<feature type="non-terminal residue" evidence="1">
    <location>
        <position position="1"/>
    </location>
</feature>
<organism evidence="1 2">
    <name type="scientific">Oceanobacillus caeni</name>
    <dbReference type="NCBI Taxonomy" id="405946"/>
    <lineage>
        <taxon>Bacteria</taxon>
        <taxon>Bacillati</taxon>
        <taxon>Bacillota</taxon>
        <taxon>Bacilli</taxon>
        <taxon>Bacillales</taxon>
        <taxon>Bacillaceae</taxon>
        <taxon>Oceanobacillus</taxon>
    </lineage>
</organism>
<sequence>YNISAPRVANRWVNKVREGGYEALKDTRGMKSIGKQKRKEEETKDEIIERQALQIEYLKKLLELERM</sequence>
<dbReference type="EMBL" id="LGTK01000160">
    <property type="protein sequence ID" value="KPH67337.1"/>
    <property type="molecule type" value="Genomic_DNA"/>
</dbReference>
<accession>A0ABR5MEX9</accession>
<evidence type="ECO:0000313" key="1">
    <source>
        <dbReference type="EMBL" id="KPH67337.1"/>
    </source>
</evidence>
<gene>
    <name evidence="1" type="ORF">AFL42_17780</name>
</gene>
<comment type="caution">
    <text evidence="1">The sequence shown here is derived from an EMBL/GenBank/DDBJ whole genome shotgun (WGS) entry which is preliminary data.</text>
</comment>
<keyword evidence="2" id="KW-1185">Reference proteome</keyword>
<name>A0ABR5MEX9_9BACI</name>
<dbReference type="Proteomes" id="UP000037854">
    <property type="component" value="Unassembled WGS sequence"/>
</dbReference>
<reference evidence="1 2" key="1">
    <citation type="submission" date="2015-07" db="EMBL/GenBank/DDBJ databases">
        <title>High-quality draft genome sequence of Oceanobacillus caeni HM6, a bacillus isolated from a human feces.</title>
        <authorList>
            <person name="Kumar J."/>
            <person name="Verma M.K."/>
            <person name="Pandey R."/>
            <person name="Bhambi M."/>
            <person name="Chauhan N."/>
        </authorList>
    </citation>
    <scope>NUCLEOTIDE SEQUENCE [LARGE SCALE GENOMIC DNA]</scope>
    <source>
        <strain evidence="1 2">HM6</strain>
    </source>
</reference>
<evidence type="ECO:0008006" key="3">
    <source>
        <dbReference type="Google" id="ProtNLM"/>
    </source>
</evidence>
<evidence type="ECO:0000313" key="2">
    <source>
        <dbReference type="Proteomes" id="UP000037854"/>
    </source>
</evidence>
<proteinExistence type="predicted"/>
<protein>
    <recommendedName>
        <fullName evidence="3">Transposase</fullName>
    </recommendedName>
</protein>
<dbReference type="RefSeq" id="WP_205625426.1">
    <property type="nucleotide sequence ID" value="NZ_LGTK01000160.1"/>
</dbReference>